<keyword evidence="4 6" id="KW-0175">Coiled coil</keyword>
<dbReference type="SMART" id="SM00248">
    <property type="entry name" value="ANK"/>
    <property type="match status" value="5"/>
</dbReference>
<organism evidence="8 9">
    <name type="scientific">Pygocentrus nattereri</name>
    <name type="common">Red-bellied piranha</name>
    <dbReference type="NCBI Taxonomy" id="42514"/>
    <lineage>
        <taxon>Eukaryota</taxon>
        <taxon>Metazoa</taxon>
        <taxon>Chordata</taxon>
        <taxon>Craniata</taxon>
        <taxon>Vertebrata</taxon>
        <taxon>Euteleostomi</taxon>
        <taxon>Actinopterygii</taxon>
        <taxon>Neopterygii</taxon>
        <taxon>Teleostei</taxon>
        <taxon>Ostariophysi</taxon>
        <taxon>Characiformes</taxon>
        <taxon>Characoidei</taxon>
        <taxon>Pygocentrus</taxon>
    </lineage>
</organism>
<dbReference type="GO" id="GO:0005856">
    <property type="term" value="C:cytoskeleton"/>
    <property type="evidence" value="ECO:0007669"/>
    <property type="project" value="TreeGrafter"/>
</dbReference>
<dbReference type="RefSeq" id="XP_037389326.1">
    <property type="nucleotide sequence ID" value="XM_037533429.1"/>
</dbReference>
<protein>
    <submittedName>
        <fullName evidence="8">KN motif and ankyrin repeat domains 1b</fullName>
    </submittedName>
</protein>
<dbReference type="GO" id="GO:0005737">
    <property type="term" value="C:cytoplasm"/>
    <property type="evidence" value="ECO:0007669"/>
    <property type="project" value="TreeGrafter"/>
</dbReference>
<evidence type="ECO:0000313" key="9">
    <source>
        <dbReference type="Proteomes" id="UP001501920"/>
    </source>
</evidence>
<feature type="repeat" description="ANK" evidence="5">
    <location>
        <begin position="1206"/>
        <end position="1238"/>
    </location>
</feature>
<evidence type="ECO:0000256" key="7">
    <source>
        <dbReference type="SAM" id="MobiDB-lite"/>
    </source>
</evidence>
<dbReference type="Ensembl" id="ENSPNAT00000061837.1">
    <property type="protein sequence ID" value="ENSPNAP00000050954.1"/>
    <property type="gene ID" value="ENSPNAG00000028947.2"/>
</dbReference>
<proteinExistence type="predicted"/>
<dbReference type="Pfam" id="PF12075">
    <property type="entry name" value="KN_motif"/>
    <property type="match status" value="1"/>
</dbReference>
<keyword evidence="1" id="KW-0597">Phosphoprotein</keyword>
<reference evidence="8" key="2">
    <citation type="submission" date="2025-08" db="UniProtKB">
        <authorList>
            <consortium name="Ensembl"/>
        </authorList>
    </citation>
    <scope>IDENTIFICATION</scope>
</reference>
<dbReference type="InterPro" id="IPR002110">
    <property type="entry name" value="Ankyrin_rpt"/>
</dbReference>
<feature type="compositionally biased region" description="Polar residues" evidence="7">
    <location>
        <begin position="575"/>
        <end position="590"/>
    </location>
</feature>
<keyword evidence="9" id="KW-1185">Reference proteome</keyword>
<feature type="compositionally biased region" description="Polar residues" evidence="7">
    <location>
        <begin position="965"/>
        <end position="975"/>
    </location>
</feature>
<feature type="region of interest" description="Disordered" evidence="7">
    <location>
        <begin position="126"/>
        <end position="214"/>
    </location>
</feature>
<evidence type="ECO:0000256" key="6">
    <source>
        <dbReference type="SAM" id="Coils"/>
    </source>
</evidence>
<feature type="region of interest" description="Disordered" evidence="7">
    <location>
        <begin position="939"/>
        <end position="1053"/>
    </location>
</feature>
<feature type="region of interest" description="Disordered" evidence="7">
    <location>
        <begin position="1304"/>
        <end position="1323"/>
    </location>
</feature>
<dbReference type="Proteomes" id="UP001501920">
    <property type="component" value="Chromosome 23"/>
</dbReference>
<name>A0AAR2JL85_PYGNA</name>
<dbReference type="GeneTree" id="ENSGT00940000154886"/>
<dbReference type="RefSeq" id="XP_037389325.1">
    <property type="nucleotide sequence ID" value="XM_037533428.1"/>
</dbReference>
<feature type="compositionally biased region" description="Polar residues" evidence="7">
    <location>
        <begin position="398"/>
        <end position="409"/>
    </location>
</feature>
<dbReference type="InterPro" id="IPR036770">
    <property type="entry name" value="Ankyrin_rpt-contain_sf"/>
</dbReference>
<evidence type="ECO:0000313" key="8">
    <source>
        <dbReference type="Ensembl" id="ENSPNAP00000050954.1"/>
    </source>
</evidence>
<feature type="repeat" description="ANK" evidence="5">
    <location>
        <begin position="1239"/>
        <end position="1260"/>
    </location>
</feature>
<dbReference type="PANTHER" id="PTHR24168:SF19">
    <property type="entry name" value="KN MOTIF AND ANKYRIN REPEAT DOMAIN-CONTAINING PROTEIN 1"/>
    <property type="match status" value="1"/>
</dbReference>
<keyword evidence="2" id="KW-0677">Repeat</keyword>
<evidence type="ECO:0000256" key="3">
    <source>
        <dbReference type="ARBA" id="ARBA00023043"/>
    </source>
</evidence>
<keyword evidence="3 5" id="KW-0040">ANK repeat</keyword>
<feature type="region of interest" description="Disordered" evidence="7">
    <location>
        <begin position="398"/>
        <end position="430"/>
    </location>
</feature>
<evidence type="ECO:0000256" key="4">
    <source>
        <dbReference type="ARBA" id="ARBA00023054"/>
    </source>
</evidence>
<feature type="compositionally biased region" description="Basic and acidic residues" evidence="7">
    <location>
        <begin position="988"/>
        <end position="1000"/>
    </location>
</feature>
<feature type="region of interest" description="Disordered" evidence="7">
    <location>
        <begin position="280"/>
        <end position="320"/>
    </location>
</feature>
<feature type="repeat" description="ANK" evidence="5">
    <location>
        <begin position="1134"/>
        <end position="1159"/>
    </location>
</feature>
<evidence type="ECO:0000256" key="1">
    <source>
        <dbReference type="ARBA" id="ARBA00022553"/>
    </source>
</evidence>
<feature type="coiled-coil region" evidence="6">
    <location>
        <begin position="526"/>
        <end position="560"/>
    </location>
</feature>
<accession>A0AAR2JL85</accession>
<dbReference type="InterPro" id="IPR047184">
    <property type="entry name" value="KANK1-4"/>
</dbReference>
<sequence>MFHALLVITLMSEQHFVPKPHVKAIFVSQVVITVIQNISSRWTFIFFSLKKKHYNVFSCTCIFGLIFFSSPPGTDTFETSASTYNISSFCLSTPYGYQQLDLDFVKYVGDIKQKDTIRRFGFNRRPRASPVSETQSRVDPSHWASSESLSSVSSDEARNPSITAPSSSSSVNRRRPPLPPSYSSLKSTPEIPEHSQTLPHCHKPSEGKPPPATCQLTASKLNSLVDKTLVETCRRLEQEKASSQTIPLELHPRHRLASFGGLSSSGTLSPYTSWNALNPTQTQAASKRSVPEKVSQSASTVSSTLRISPSSSGRATPVASVSPLHLQQVRDQMMVALERLKELEEQVKTIPVLQVKISVLQEEKRQLIAFMKHKESQSLGSNVDKDLQGLFRKRAHSTGSAFQLQQQSSKKGEDDMGKKTSSEELESQEHSALSGLKEFKQLHAEMQLLEKKILDARFETQQMSNSKTLGQNSVTLGDDKNISKECKHSVSCCKDIAVETRLETRSTGVGVTEDMLGVVLDTELELELQQHTIQVLSETVQTLEADLKEALLKAEMCKLKSELWEAGSRNRADKSSSAQPEMQSTAVQTKAQTRTLGVGNHTQLLHVAVGEGVVHPSTAVGMTCRTETRGVASGPDIPIDMWEVRKRIERKDQCVGKEHVPTCSKGVGTAVSVHDIGIVTLELMETMGKKKVPSRTIGCGDCTIDIVSDINVSVVKPLVSKGTVTDPVRGIDLGIIVTPQTLSQCTSTAGNTVSRCTSTSQVYVSESSTNTTSMLTRERHTNTAHVITRTLAIGDGKVSDQRTAVKVRSVAVGTTGYMKESAVTAGIPKVMTRNIGVGLANVNENYLVGLRTRNIACGPSCLPDPVKTRSIGIEVGDGRIRDIDGHIQILAHPLQPHLYSQFEPGLDHYIDRMQRLLKEQQSLLTDRQCEQREGVTLQPQDHIDVQHGVPGKSSPSNTKDHSEYKTNNPMVQSNGPPGDDGSLRSIMKRKDISQGAESRKTLKPGSPGFERMSISEDSFSEGFDFEDEEKRKGKRKEEQEEIGSTKASKMARRERYMMSEKVLSFCHNLKTHLNDSKALSSRELRSSLNPIQQEWFRVSSQKKSCPDTVEDFLCACRRVSLAVLTHVANMADQNGNTALHYSVSHSNFRVVQKLLDAGVCNIDQQNKAGYTPIMLAALAAVETQEDMKVVEGLFGKGDVNAKAIQAGQTALMLAVSHGRLDMVKVLLTSGSKVNVQDDEGSTALMCASEHGHTDIVKLLLAHPGCDATLSDNDDSTALSVALEAGHKDIAMLLYAHVNYAKGQSVGTSRSRTPPAPAARGLFE</sequence>
<dbReference type="CTD" id="561164"/>
<dbReference type="InterPro" id="IPR021939">
    <property type="entry name" value="KN_motif"/>
</dbReference>
<dbReference type="PROSITE" id="PS50297">
    <property type="entry name" value="ANK_REP_REGION"/>
    <property type="match status" value="3"/>
</dbReference>
<dbReference type="PROSITE" id="PS50088">
    <property type="entry name" value="ANK_REPEAT"/>
    <property type="match status" value="3"/>
</dbReference>
<dbReference type="Gene3D" id="1.25.40.20">
    <property type="entry name" value="Ankyrin repeat-containing domain"/>
    <property type="match status" value="1"/>
</dbReference>
<dbReference type="FunFam" id="1.25.40.20:FF:000017">
    <property type="entry name" value="KN motif and ankyrin repeat domain-containing protein 1"/>
    <property type="match status" value="1"/>
</dbReference>
<reference evidence="8 9" key="1">
    <citation type="submission" date="2020-10" db="EMBL/GenBank/DDBJ databases">
        <title>Pygocentrus nattereri (red-bellied piranha) genome, fPygNat1, primary haplotype.</title>
        <authorList>
            <person name="Myers G."/>
            <person name="Meyer A."/>
            <person name="Karagic N."/>
            <person name="Pippel M."/>
            <person name="Winkler S."/>
            <person name="Tracey A."/>
            <person name="Wood J."/>
            <person name="Formenti G."/>
            <person name="Howe K."/>
            <person name="Fedrigo O."/>
            <person name="Jarvis E.D."/>
        </authorList>
    </citation>
    <scope>NUCLEOTIDE SEQUENCE [LARGE SCALE GENOMIC DNA]</scope>
</reference>
<evidence type="ECO:0000256" key="2">
    <source>
        <dbReference type="ARBA" id="ARBA00022737"/>
    </source>
</evidence>
<dbReference type="SUPFAM" id="SSF48403">
    <property type="entry name" value="Ankyrin repeat"/>
    <property type="match status" value="1"/>
</dbReference>
<dbReference type="PANTHER" id="PTHR24168">
    <property type="entry name" value="KN MOTIF AND ANKYRIN REPEAT DOMAIN-CONTAINING"/>
    <property type="match status" value="1"/>
</dbReference>
<dbReference type="GO" id="GO:0030837">
    <property type="term" value="P:negative regulation of actin filament polymerization"/>
    <property type="evidence" value="ECO:0007669"/>
    <property type="project" value="InterPro"/>
</dbReference>
<feature type="compositionally biased region" description="Basic and acidic residues" evidence="7">
    <location>
        <begin position="1028"/>
        <end position="1038"/>
    </location>
</feature>
<feature type="region of interest" description="Disordered" evidence="7">
    <location>
        <begin position="568"/>
        <end position="590"/>
    </location>
</feature>
<reference evidence="8" key="3">
    <citation type="submission" date="2025-09" db="UniProtKB">
        <authorList>
            <consortium name="Ensembl"/>
        </authorList>
    </citation>
    <scope>IDENTIFICATION</scope>
</reference>
<dbReference type="Pfam" id="PF12796">
    <property type="entry name" value="Ank_2"/>
    <property type="match status" value="2"/>
</dbReference>
<feature type="compositionally biased region" description="Polar residues" evidence="7">
    <location>
        <begin position="294"/>
        <end position="314"/>
    </location>
</feature>
<dbReference type="GeneID" id="108431032"/>
<feature type="compositionally biased region" description="Low complexity" evidence="7">
    <location>
        <begin position="141"/>
        <end position="154"/>
    </location>
</feature>
<evidence type="ECO:0000256" key="5">
    <source>
        <dbReference type="PROSITE-ProRule" id="PRU00023"/>
    </source>
</evidence>
<feature type="compositionally biased region" description="Basic and acidic residues" evidence="7">
    <location>
        <begin position="410"/>
        <end position="422"/>
    </location>
</feature>